<proteinExistence type="inferred from homology"/>
<comment type="similarity">
    <text evidence="1 6 7">Belongs to the peptidase S8 family.</text>
</comment>
<evidence type="ECO:0000256" key="5">
    <source>
        <dbReference type="PIRSR" id="PIRSR615500-1"/>
    </source>
</evidence>
<dbReference type="GO" id="GO:0004252">
    <property type="term" value="F:serine-type endopeptidase activity"/>
    <property type="evidence" value="ECO:0007669"/>
    <property type="project" value="UniProtKB-UniRule"/>
</dbReference>
<dbReference type="InterPro" id="IPR036852">
    <property type="entry name" value="Peptidase_S8/S53_dom_sf"/>
</dbReference>
<feature type="active site" description="Charge relay system" evidence="5 6">
    <location>
        <position position="189"/>
    </location>
</feature>
<dbReference type="Gene3D" id="3.40.50.200">
    <property type="entry name" value="Peptidase S8/S53 domain"/>
    <property type="match status" value="1"/>
</dbReference>
<protein>
    <submittedName>
        <fullName evidence="10">S8 family serine peptidase</fullName>
    </submittedName>
</protein>
<evidence type="ECO:0000256" key="8">
    <source>
        <dbReference type="SAM" id="MobiDB-lite"/>
    </source>
</evidence>
<feature type="active site" description="Charge relay system" evidence="5 6">
    <location>
        <position position="251"/>
    </location>
</feature>
<evidence type="ECO:0000256" key="2">
    <source>
        <dbReference type="ARBA" id="ARBA00022670"/>
    </source>
</evidence>
<evidence type="ECO:0000256" key="4">
    <source>
        <dbReference type="ARBA" id="ARBA00022825"/>
    </source>
</evidence>
<keyword evidence="3 6" id="KW-0378">Hydrolase</keyword>
<dbReference type="InterPro" id="IPR051048">
    <property type="entry name" value="Peptidase_S8/S53_subtilisin"/>
</dbReference>
<evidence type="ECO:0000313" key="10">
    <source>
        <dbReference type="EMBL" id="WNZ27472.1"/>
    </source>
</evidence>
<evidence type="ECO:0000259" key="9">
    <source>
        <dbReference type="Pfam" id="PF00082"/>
    </source>
</evidence>
<accession>A0AA96WK95</accession>
<dbReference type="PANTHER" id="PTHR43399">
    <property type="entry name" value="SUBTILISIN-RELATED"/>
    <property type="match status" value="1"/>
</dbReference>
<sequence length="494" mass="52601">MFDNSSNRNVSFCVQSQPLAQPEIDPAPSPYFPTSRTQTLLSQAKLEKENHLNRQTNLVDRIDHLGNAEAPLVQNRTSTEQVITPLKLNQQSEKAARQGQDSLTGLKQSQTIVASATASKLLGSSFDTTFGYGLVNAAKAVAWAAGYYPHAFADVANWGGVHWGNDYVKAQEAWAWGKTGRGVTVAVIDSGVDIYHPDLNDNIWRNPGEIAGDRIDNDRNGYVDDLFGWNFGAGQNNNNVLPGTRDPGQAHGTHVAGTIAAEYNGFGTTGVAPNAKIMALRISDVRGNRFTNPGNLAEAIRYAVNNGAKVINMSLGWTESPELINALNYAASRNVITVSAAGNSGLASPAAPAKYATHLGISVGAIDSGGRIANFSNRAGYDSRMQHVVAPGVGVWSTMPTTFTKWYDTMNGTSMAAPHVAGVVALMLSANPNLTHAQVRYILTQSATGPSYSSSFSSSARSSPSGGSRSTNSMRTLHRNHEGEAIDVLIGKLV</sequence>
<gene>
    <name evidence="10" type="ORF">HJG54_31835</name>
</gene>
<evidence type="ECO:0000256" key="1">
    <source>
        <dbReference type="ARBA" id="ARBA00011073"/>
    </source>
</evidence>
<dbReference type="InterPro" id="IPR000209">
    <property type="entry name" value="Peptidase_S8/S53_dom"/>
</dbReference>
<name>A0AA96WK95_9CYAN</name>
<dbReference type="PROSITE" id="PS51892">
    <property type="entry name" value="SUBTILASE"/>
    <property type="match status" value="1"/>
</dbReference>
<dbReference type="InterPro" id="IPR034204">
    <property type="entry name" value="PfSUB1-like_cat_dom"/>
</dbReference>
<organism evidence="10">
    <name type="scientific">Leptolyngbya sp. NK1-12</name>
    <dbReference type="NCBI Taxonomy" id="2547451"/>
    <lineage>
        <taxon>Bacteria</taxon>
        <taxon>Bacillati</taxon>
        <taxon>Cyanobacteriota</taxon>
        <taxon>Cyanophyceae</taxon>
        <taxon>Leptolyngbyales</taxon>
        <taxon>Leptolyngbyaceae</taxon>
        <taxon>Leptolyngbya group</taxon>
        <taxon>Leptolyngbya</taxon>
    </lineage>
</organism>
<dbReference type="PROSITE" id="PS00137">
    <property type="entry name" value="SUBTILASE_HIS"/>
    <property type="match status" value="1"/>
</dbReference>
<dbReference type="EMBL" id="CP053587">
    <property type="protein sequence ID" value="WNZ27472.1"/>
    <property type="molecule type" value="Genomic_DNA"/>
</dbReference>
<dbReference type="RefSeq" id="WP_316435767.1">
    <property type="nucleotide sequence ID" value="NZ_CP053587.1"/>
</dbReference>
<dbReference type="InterPro" id="IPR015500">
    <property type="entry name" value="Peptidase_S8_subtilisin-rel"/>
</dbReference>
<dbReference type="PANTHER" id="PTHR43399:SF4">
    <property type="entry name" value="CELL WALL-ASSOCIATED PROTEASE"/>
    <property type="match status" value="1"/>
</dbReference>
<feature type="active site" description="Charge relay system" evidence="5 6">
    <location>
        <position position="414"/>
    </location>
</feature>
<dbReference type="InterPro" id="IPR022398">
    <property type="entry name" value="Peptidase_S8_His-AS"/>
</dbReference>
<dbReference type="PRINTS" id="PR00723">
    <property type="entry name" value="SUBTILISIN"/>
</dbReference>
<dbReference type="PROSITE" id="PS00136">
    <property type="entry name" value="SUBTILASE_ASP"/>
    <property type="match status" value="1"/>
</dbReference>
<keyword evidence="2 6" id="KW-0645">Protease</keyword>
<evidence type="ECO:0000256" key="3">
    <source>
        <dbReference type="ARBA" id="ARBA00022801"/>
    </source>
</evidence>
<keyword evidence="4 6" id="KW-0720">Serine protease</keyword>
<dbReference type="CDD" id="cd07473">
    <property type="entry name" value="Peptidases_S8_Subtilisin_like"/>
    <property type="match status" value="1"/>
</dbReference>
<reference evidence="10" key="1">
    <citation type="submission" date="2020-05" db="EMBL/GenBank/DDBJ databases">
        <authorList>
            <person name="Zhu T."/>
            <person name="Keshari N."/>
            <person name="Lu X."/>
        </authorList>
    </citation>
    <scope>NUCLEOTIDE SEQUENCE</scope>
    <source>
        <strain evidence="10">NK1-12</strain>
    </source>
</reference>
<dbReference type="AlphaFoldDB" id="A0AA96WK95"/>
<dbReference type="Pfam" id="PF00082">
    <property type="entry name" value="Peptidase_S8"/>
    <property type="match status" value="1"/>
</dbReference>
<dbReference type="InterPro" id="IPR023827">
    <property type="entry name" value="Peptidase_S8_Asp-AS"/>
</dbReference>
<evidence type="ECO:0000256" key="6">
    <source>
        <dbReference type="PROSITE-ProRule" id="PRU01240"/>
    </source>
</evidence>
<evidence type="ECO:0000256" key="7">
    <source>
        <dbReference type="RuleBase" id="RU003355"/>
    </source>
</evidence>
<dbReference type="SUPFAM" id="SSF52743">
    <property type="entry name" value="Subtilisin-like"/>
    <property type="match status" value="1"/>
</dbReference>
<feature type="compositionally biased region" description="Low complexity" evidence="8">
    <location>
        <begin position="450"/>
        <end position="473"/>
    </location>
</feature>
<feature type="domain" description="Peptidase S8/S53" evidence="9">
    <location>
        <begin position="180"/>
        <end position="448"/>
    </location>
</feature>
<dbReference type="InterPro" id="IPR023828">
    <property type="entry name" value="Peptidase_S8_Ser-AS"/>
</dbReference>
<feature type="region of interest" description="Disordered" evidence="8">
    <location>
        <begin position="450"/>
        <end position="480"/>
    </location>
</feature>
<dbReference type="GO" id="GO:0006508">
    <property type="term" value="P:proteolysis"/>
    <property type="evidence" value="ECO:0007669"/>
    <property type="project" value="UniProtKB-KW"/>
</dbReference>
<dbReference type="PROSITE" id="PS00138">
    <property type="entry name" value="SUBTILASE_SER"/>
    <property type="match status" value="1"/>
</dbReference>